<dbReference type="FunFam" id="1.20.1250.20:FF:000011">
    <property type="entry name" value="MFS multidrug transporter, putative"/>
    <property type="match status" value="1"/>
</dbReference>
<feature type="transmembrane region" description="Helical" evidence="7">
    <location>
        <begin position="346"/>
        <end position="366"/>
    </location>
</feature>
<sequence>MRDSQDLGGTNSVHSAINQHDEIASKQDIESQPRHENSDSDTTAQEKAPKDPNIVDWDGPDDPANPMNWSSAKKIGAIGMVSLITMLSPLASTIIAPSTPQIMIAFNSTNETLGSFITSVYLLGYSFGPLVIAPVSEMYGRSITYNVCNTIFLVFSIACAVANNESSLIVFRLFCGIAASCPLTLGAGTIADMVPLERRGMAMSLWIMGPLLGPAFGPLIGAFLGNAKGWRWIFWLITIIAGVVWACALLLLRESYPFVILKWKTQRLRKETGNQNLRSALDTGKSPKVLFQVSIIRPLKMLFLSPVVFLVSLLMAICYGDTYLLFTTFDRVFQGQYGFSNGIVGLVYLGSGIGSFLGLLFCGGISDRLVKRLTERNGGSAKPEYRTDNEQMPATAYLVDIYPIYAASVTAAATVFRSLLGALLPLAGNSMYDALGLGWGTSTLAFISVAFIPLPLIFWKYGQRIRDSKYGQVSF</sequence>
<dbReference type="Gene3D" id="1.20.1250.20">
    <property type="entry name" value="MFS general substrate transporter like domains"/>
    <property type="match status" value="1"/>
</dbReference>
<dbReference type="OrthoDB" id="5296287at2759"/>
<evidence type="ECO:0000256" key="5">
    <source>
        <dbReference type="ARBA" id="ARBA00023136"/>
    </source>
</evidence>
<feature type="transmembrane region" description="Helical" evidence="7">
    <location>
        <begin position="75"/>
        <end position="96"/>
    </location>
</feature>
<dbReference type="Pfam" id="PF07690">
    <property type="entry name" value="MFS_1"/>
    <property type="match status" value="1"/>
</dbReference>
<evidence type="ECO:0000313" key="10">
    <source>
        <dbReference type="Proteomes" id="UP000481288"/>
    </source>
</evidence>
<evidence type="ECO:0000256" key="1">
    <source>
        <dbReference type="ARBA" id="ARBA00004141"/>
    </source>
</evidence>
<dbReference type="GO" id="GO:0022857">
    <property type="term" value="F:transmembrane transporter activity"/>
    <property type="evidence" value="ECO:0007669"/>
    <property type="project" value="InterPro"/>
</dbReference>
<keyword evidence="5 7" id="KW-0472">Membrane</keyword>
<feature type="transmembrane region" description="Helical" evidence="7">
    <location>
        <begin position="402"/>
        <end position="424"/>
    </location>
</feature>
<dbReference type="GO" id="GO:0016020">
    <property type="term" value="C:membrane"/>
    <property type="evidence" value="ECO:0007669"/>
    <property type="project" value="UniProtKB-SubCell"/>
</dbReference>
<organism evidence="9 10">
    <name type="scientific">Lachnellula cervina</name>
    <dbReference type="NCBI Taxonomy" id="1316786"/>
    <lineage>
        <taxon>Eukaryota</taxon>
        <taxon>Fungi</taxon>
        <taxon>Dikarya</taxon>
        <taxon>Ascomycota</taxon>
        <taxon>Pezizomycotina</taxon>
        <taxon>Leotiomycetes</taxon>
        <taxon>Helotiales</taxon>
        <taxon>Lachnaceae</taxon>
        <taxon>Lachnellula</taxon>
    </lineage>
</organism>
<dbReference type="Proteomes" id="UP000481288">
    <property type="component" value="Unassembled WGS sequence"/>
</dbReference>
<name>A0A7D8YS06_9HELO</name>
<feature type="transmembrane region" description="Helical" evidence="7">
    <location>
        <begin position="143"/>
        <end position="163"/>
    </location>
</feature>
<feature type="transmembrane region" description="Helical" evidence="7">
    <location>
        <begin position="116"/>
        <end position="136"/>
    </location>
</feature>
<dbReference type="PROSITE" id="PS50850">
    <property type="entry name" value="MFS"/>
    <property type="match status" value="1"/>
</dbReference>
<comment type="similarity">
    <text evidence="2">Belongs to the major facilitator superfamily.</text>
</comment>
<feature type="domain" description="Major facilitator superfamily (MFS) profile" evidence="8">
    <location>
        <begin position="77"/>
        <end position="475"/>
    </location>
</feature>
<evidence type="ECO:0000256" key="6">
    <source>
        <dbReference type="SAM" id="MobiDB-lite"/>
    </source>
</evidence>
<dbReference type="CDD" id="cd17323">
    <property type="entry name" value="MFS_Tpo1_MDR_like"/>
    <property type="match status" value="1"/>
</dbReference>
<accession>A0A7D8YS06</accession>
<dbReference type="InterPro" id="IPR011701">
    <property type="entry name" value="MFS"/>
</dbReference>
<keyword evidence="3 7" id="KW-0812">Transmembrane</keyword>
<evidence type="ECO:0000256" key="2">
    <source>
        <dbReference type="ARBA" id="ARBA00008335"/>
    </source>
</evidence>
<dbReference type="PANTHER" id="PTHR23502">
    <property type="entry name" value="MAJOR FACILITATOR SUPERFAMILY"/>
    <property type="match status" value="1"/>
</dbReference>
<keyword evidence="10" id="KW-1185">Reference proteome</keyword>
<evidence type="ECO:0000256" key="3">
    <source>
        <dbReference type="ARBA" id="ARBA00022692"/>
    </source>
</evidence>
<comment type="caution">
    <text evidence="9">The sequence shown here is derived from an EMBL/GenBank/DDBJ whole genome shotgun (WGS) entry which is preliminary data.</text>
</comment>
<feature type="transmembrane region" description="Helical" evidence="7">
    <location>
        <begin position="302"/>
        <end position="326"/>
    </location>
</feature>
<evidence type="ECO:0000259" key="8">
    <source>
        <dbReference type="PROSITE" id="PS50850"/>
    </source>
</evidence>
<dbReference type="InterPro" id="IPR036259">
    <property type="entry name" value="MFS_trans_sf"/>
</dbReference>
<keyword evidence="4 7" id="KW-1133">Transmembrane helix</keyword>
<feature type="transmembrane region" description="Helical" evidence="7">
    <location>
        <begin position="203"/>
        <end position="226"/>
    </location>
</feature>
<gene>
    <name evidence="9" type="primary">radE_1</name>
    <name evidence="9" type="ORF">LCER1_G009050</name>
</gene>
<evidence type="ECO:0000256" key="7">
    <source>
        <dbReference type="SAM" id="Phobius"/>
    </source>
</evidence>
<dbReference type="AlphaFoldDB" id="A0A7D8YS06"/>
<dbReference type="SUPFAM" id="SSF103473">
    <property type="entry name" value="MFS general substrate transporter"/>
    <property type="match status" value="2"/>
</dbReference>
<comment type="subcellular location">
    <subcellularLocation>
        <location evidence="1">Membrane</location>
        <topology evidence="1">Multi-pass membrane protein</topology>
    </subcellularLocation>
</comment>
<feature type="transmembrane region" description="Helical" evidence="7">
    <location>
        <begin position="169"/>
        <end position="191"/>
    </location>
</feature>
<feature type="transmembrane region" description="Helical" evidence="7">
    <location>
        <begin position="436"/>
        <end position="459"/>
    </location>
</feature>
<feature type="region of interest" description="Disordered" evidence="6">
    <location>
        <begin position="1"/>
        <end position="68"/>
    </location>
</feature>
<feature type="compositionally biased region" description="Basic and acidic residues" evidence="6">
    <location>
        <begin position="19"/>
        <end position="38"/>
    </location>
</feature>
<feature type="transmembrane region" description="Helical" evidence="7">
    <location>
        <begin position="232"/>
        <end position="252"/>
    </location>
</feature>
<dbReference type="PANTHER" id="PTHR23502:SF68">
    <property type="entry name" value="MULTIDRUG TRANSPORTER, PUTATIVE (AFU_ORTHOLOGUE AFUA_3G01120)-RELATED"/>
    <property type="match status" value="1"/>
</dbReference>
<protein>
    <submittedName>
        <fullName evidence="9">Efflux pump radE</fullName>
    </submittedName>
</protein>
<reference evidence="9 10" key="1">
    <citation type="submission" date="2018-05" db="EMBL/GenBank/DDBJ databases">
        <title>Whole genome sequencing for identification of molecular markers to develop diagnostic detection tools for the regulated plant pathogen Lachnellula willkommii.</title>
        <authorList>
            <person name="Giroux E."/>
            <person name="Bilodeau G."/>
        </authorList>
    </citation>
    <scope>NUCLEOTIDE SEQUENCE [LARGE SCALE GENOMIC DNA]</scope>
    <source>
        <strain evidence="9 10">CBS 625.97</strain>
    </source>
</reference>
<feature type="compositionally biased region" description="Polar residues" evidence="6">
    <location>
        <begin position="7"/>
        <end position="18"/>
    </location>
</feature>
<dbReference type="EMBL" id="QGMG01001710">
    <property type="protein sequence ID" value="TVY44897.1"/>
    <property type="molecule type" value="Genomic_DNA"/>
</dbReference>
<proteinExistence type="inferred from homology"/>
<evidence type="ECO:0000256" key="4">
    <source>
        <dbReference type="ARBA" id="ARBA00022989"/>
    </source>
</evidence>
<evidence type="ECO:0000313" key="9">
    <source>
        <dbReference type="EMBL" id="TVY44897.1"/>
    </source>
</evidence>
<dbReference type="InterPro" id="IPR020846">
    <property type="entry name" value="MFS_dom"/>
</dbReference>